<dbReference type="Proteomes" id="UP001596328">
    <property type="component" value="Unassembled WGS sequence"/>
</dbReference>
<comment type="caution">
    <text evidence="1">The sequence shown here is derived from an EMBL/GenBank/DDBJ whole genome shotgun (WGS) entry which is preliminary data.</text>
</comment>
<proteinExistence type="predicted"/>
<evidence type="ECO:0000313" key="2">
    <source>
        <dbReference type="Proteomes" id="UP001596328"/>
    </source>
</evidence>
<accession>A0ABD5S5F6</accession>
<sequence length="86" mass="9113">MLVVCTDGTELRAGSFKAVDSGVILYSDETRDRVMGFVAADEVKYLLPDDDEHVVARAESGSAATDGADGPNVAEFAERVGEFGSR</sequence>
<dbReference type="EMBL" id="JBHSWU010001448">
    <property type="protein sequence ID" value="MFC6726849.1"/>
    <property type="molecule type" value="Genomic_DNA"/>
</dbReference>
<organism evidence="1 2">
    <name type="scientific">Halobium palmae</name>
    <dbReference type="NCBI Taxonomy" id="1776492"/>
    <lineage>
        <taxon>Archaea</taxon>
        <taxon>Methanobacteriati</taxon>
        <taxon>Methanobacteriota</taxon>
        <taxon>Stenosarchaea group</taxon>
        <taxon>Halobacteria</taxon>
        <taxon>Halobacteriales</taxon>
        <taxon>Haloferacaceae</taxon>
        <taxon>Halobium</taxon>
    </lineage>
</organism>
<protein>
    <submittedName>
        <fullName evidence="1">Uncharacterized protein</fullName>
    </submittedName>
</protein>
<feature type="non-terminal residue" evidence="1">
    <location>
        <position position="86"/>
    </location>
</feature>
<gene>
    <name evidence="1" type="ORF">ACFQE1_21225</name>
</gene>
<evidence type="ECO:0000313" key="1">
    <source>
        <dbReference type="EMBL" id="MFC6726849.1"/>
    </source>
</evidence>
<name>A0ABD5S5F6_9EURY</name>
<dbReference type="AlphaFoldDB" id="A0ABD5S5F6"/>
<reference evidence="1 2" key="1">
    <citation type="journal article" date="2019" name="Int. J. Syst. Evol. Microbiol.">
        <title>The Global Catalogue of Microorganisms (GCM) 10K type strain sequencing project: providing services to taxonomists for standard genome sequencing and annotation.</title>
        <authorList>
            <consortium name="The Broad Institute Genomics Platform"/>
            <consortium name="The Broad Institute Genome Sequencing Center for Infectious Disease"/>
            <person name="Wu L."/>
            <person name="Ma J."/>
        </authorList>
    </citation>
    <scope>NUCLEOTIDE SEQUENCE [LARGE SCALE GENOMIC DNA]</scope>
    <source>
        <strain evidence="1 2">NBRC 111368</strain>
    </source>
</reference>
<keyword evidence="2" id="KW-1185">Reference proteome</keyword>